<evidence type="ECO:0000256" key="1">
    <source>
        <dbReference type="SAM" id="Phobius"/>
    </source>
</evidence>
<name>A0A0B2VAU0_TOXCA</name>
<comment type="caution">
    <text evidence="2">The sequence shown here is derived from an EMBL/GenBank/DDBJ whole genome shotgun (WGS) entry which is preliminary data.</text>
</comment>
<keyword evidence="3" id="KW-1185">Reference proteome</keyword>
<reference evidence="2 3" key="1">
    <citation type="submission" date="2014-11" db="EMBL/GenBank/DDBJ databases">
        <title>Genetic blueprint of the zoonotic pathogen Toxocara canis.</title>
        <authorList>
            <person name="Zhu X.-Q."/>
            <person name="Korhonen P.K."/>
            <person name="Cai H."/>
            <person name="Young N.D."/>
            <person name="Nejsum P."/>
            <person name="von Samson-Himmelstjerna G."/>
            <person name="Boag P.R."/>
            <person name="Tan P."/>
            <person name="Li Q."/>
            <person name="Min J."/>
            <person name="Yang Y."/>
            <person name="Wang X."/>
            <person name="Fang X."/>
            <person name="Hall R.S."/>
            <person name="Hofmann A."/>
            <person name="Sternberg P.W."/>
            <person name="Jex A.R."/>
            <person name="Gasser R.B."/>
        </authorList>
    </citation>
    <scope>NUCLEOTIDE SEQUENCE [LARGE SCALE GENOMIC DNA]</scope>
    <source>
        <strain evidence="2">PN_DK_2014</strain>
    </source>
</reference>
<evidence type="ECO:0000313" key="3">
    <source>
        <dbReference type="Proteomes" id="UP000031036"/>
    </source>
</evidence>
<keyword evidence="1" id="KW-0472">Membrane</keyword>
<accession>A0A0B2VAU0</accession>
<gene>
    <name evidence="2" type="ORF">Tcan_06546</name>
</gene>
<keyword evidence="1" id="KW-1133">Transmembrane helix</keyword>
<proteinExistence type="predicted"/>
<protein>
    <submittedName>
        <fullName evidence="2">Uncharacterized protein</fullName>
    </submittedName>
</protein>
<dbReference type="AlphaFoldDB" id="A0A0B2VAU0"/>
<dbReference type="Proteomes" id="UP000031036">
    <property type="component" value="Unassembled WGS sequence"/>
</dbReference>
<feature type="transmembrane region" description="Helical" evidence="1">
    <location>
        <begin position="88"/>
        <end position="107"/>
    </location>
</feature>
<organism evidence="2 3">
    <name type="scientific">Toxocara canis</name>
    <name type="common">Canine roundworm</name>
    <dbReference type="NCBI Taxonomy" id="6265"/>
    <lineage>
        <taxon>Eukaryota</taxon>
        <taxon>Metazoa</taxon>
        <taxon>Ecdysozoa</taxon>
        <taxon>Nematoda</taxon>
        <taxon>Chromadorea</taxon>
        <taxon>Rhabditida</taxon>
        <taxon>Spirurina</taxon>
        <taxon>Ascaridomorpha</taxon>
        <taxon>Ascaridoidea</taxon>
        <taxon>Toxocaridae</taxon>
        <taxon>Toxocara</taxon>
    </lineage>
</organism>
<evidence type="ECO:0000313" key="2">
    <source>
        <dbReference type="EMBL" id="KHN78572.1"/>
    </source>
</evidence>
<keyword evidence="1" id="KW-0812">Transmembrane</keyword>
<dbReference type="OrthoDB" id="73691at2759"/>
<dbReference type="EMBL" id="JPKZ01002084">
    <property type="protein sequence ID" value="KHN78572.1"/>
    <property type="molecule type" value="Genomic_DNA"/>
</dbReference>
<sequence>MRRFSSEPPPHKTPKGMMGRYEHFLKTRAPKAYTVHRMVVDGSKWCVTDIKIYFKIKRDLANGTRTLSQLTQNELEILIQTSEEMAKMIIVLILIPLPMTFYFLGAAL</sequence>